<evidence type="ECO:0000259" key="2">
    <source>
        <dbReference type="SMART" id="SM00932"/>
    </source>
</evidence>
<comment type="similarity">
    <text evidence="1">Belongs to the NifU family.</text>
</comment>
<feature type="domain" description="Scaffold protein Nfu/NifU N-terminal" evidence="2">
    <location>
        <begin position="131"/>
        <end position="205"/>
    </location>
</feature>
<dbReference type="EMBL" id="BPLR01000513">
    <property type="protein sequence ID" value="GIY95387.1"/>
    <property type="molecule type" value="Genomic_DNA"/>
</dbReference>
<name>A0AAV4XL40_CAEEX</name>
<dbReference type="Pfam" id="PF08712">
    <property type="entry name" value="Nfu_N"/>
    <property type="match status" value="1"/>
</dbReference>
<dbReference type="SMART" id="SM00932">
    <property type="entry name" value="Nfu_N"/>
    <property type="match status" value="1"/>
</dbReference>
<gene>
    <name evidence="3" type="primary">NFU1</name>
    <name evidence="3" type="ORF">CEXT_468551</name>
</gene>
<dbReference type="InterPro" id="IPR036498">
    <property type="entry name" value="Nfu/NifU_N_sf"/>
</dbReference>
<evidence type="ECO:0000313" key="3">
    <source>
        <dbReference type="EMBL" id="GIY95387.1"/>
    </source>
</evidence>
<dbReference type="SUPFAM" id="SSF110836">
    <property type="entry name" value="Hypothetical protein SAV1430"/>
    <property type="match status" value="1"/>
</dbReference>
<dbReference type="Proteomes" id="UP001054945">
    <property type="component" value="Unassembled WGS sequence"/>
</dbReference>
<evidence type="ECO:0000256" key="1">
    <source>
        <dbReference type="ARBA" id="ARBA00006420"/>
    </source>
</evidence>
<feature type="non-terminal residue" evidence="3">
    <location>
        <position position="218"/>
    </location>
</feature>
<organism evidence="3 4">
    <name type="scientific">Caerostris extrusa</name>
    <name type="common">Bark spider</name>
    <name type="synonym">Caerostris bankana</name>
    <dbReference type="NCBI Taxonomy" id="172846"/>
    <lineage>
        <taxon>Eukaryota</taxon>
        <taxon>Metazoa</taxon>
        <taxon>Ecdysozoa</taxon>
        <taxon>Arthropoda</taxon>
        <taxon>Chelicerata</taxon>
        <taxon>Arachnida</taxon>
        <taxon>Araneae</taxon>
        <taxon>Araneomorphae</taxon>
        <taxon>Entelegynae</taxon>
        <taxon>Araneoidea</taxon>
        <taxon>Araneidae</taxon>
        <taxon>Caerostris</taxon>
    </lineage>
</organism>
<dbReference type="InterPro" id="IPR014824">
    <property type="entry name" value="Nfu/NifU_N"/>
</dbReference>
<dbReference type="PANTHER" id="PTHR11178:SF1">
    <property type="entry name" value="NFU1 IRON-SULFUR CLUSTER SCAFFOLD HOMOLOG, MITOCHONDRIAL"/>
    <property type="match status" value="1"/>
</dbReference>
<comment type="caution">
    <text evidence="3">The sequence shown here is derived from an EMBL/GenBank/DDBJ whole genome shotgun (WGS) entry which is preliminary data.</text>
</comment>
<dbReference type="Gene3D" id="3.30.1370.70">
    <property type="entry name" value="Scaffold protein Nfu/NifU, N-terminal domain"/>
    <property type="match status" value="1"/>
</dbReference>
<sequence>MPDERLLEIAGRFGRHFLTALKRIEVIKQLTFLIGPPIHQRMAAFLYVWKTSMPSQKGACIQHNKDTRKFSVFLHVVRLSEICRSTLTDMSWNIRNKTESTNVAALNKCLLPEKVETSYWKQYHIRRSLFIQTQETPNPNSLKFIPGVPVLESGTFNAPNAKEASKSPLARQLFQIEGVSSVFFGPDFITVSKVFATVMDFFATGLPVINSDQTSSDT</sequence>
<dbReference type="PANTHER" id="PTHR11178">
    <property type="entry name" value="IRON-SULFUR CLUSTER SCAFFOLD PROTEIN NFU-RELATED"/>
    <property type="match status" value="1"/>
</dbReference>
<keyword evidence="4" id="KW-1185">Reference proteome</keyword>
<evidence type="ECO:0000313" key="4">
    <source>
        <dbReference type="Proteomes" id="UP001054945"/>
    </source>
</evidence>
<dbReference type="AlphaFoldDB" id="A0AAV4XL40"/>
<dbReference type="GO" id="GO:0005739">
    <property type="term" value="C:mitochondrion"/>
    <property type="evidence" value="ECO:0007669"/>
    <property type="project" value="TreeGrafter"/>
</dbReference>
<reference evidence="3 4" key="1">
    <citation type="submission" date="2021-06" db="EMBL/GenBank/DDBJ databases">
        <title>Caerostris extrusa draft genome.</title>
        <authorList>
            <person name="Kono N."/>
            <person name="Arakawa K."/>
        </authorList>
    </citation>
    <scope>NUCLEOTIDE SEQUENCE [LARGE SCALE GENOMIC DNA]</scope>
</reference>
<accession>A0AAV4XL40</accession>
<protein>
    <submittedName>
        <fullName evidence="3">NFU1 iron-sulfur cluster scaffold homolog, mitochondrial</fullName>
    </submittedName>
</protein>
<proteinExistence type="inferred from homology"/>